<comment type="caution">
    <text evidence="15">The sequence shown here is derived from an EMBL/GenBank/DDBJ whole genome shotgun (WGS) entry which is preliminary data.</text>
</comment>
<dbReference type="InterPro" id="IPR023170">
    <property type="entry name" value="HhH_base_excis_C"/>
</dbReference>
<keyword evidence="10" id="KW-0408">Iron</keyword>
<keyword evidence="9" id="KW-0378">Hydrolase</keyword>
<reference evidence="15" key="1">
    <citation type="journal article" date="2014" name="Front. Microbiol.">
        <title>High frequency of phylogenetically diverse reductive dehalogenase-homologous genes in deep subseafloor sedimentary metagenomes.</title>
        <authorList>
            <person name="Kawai M."/>
            <person name="Futagami T."/>
            <person name="Toyoda A."/>
            <person name="Takaki Y."/>
            <person name="Nishi S."/>
            <person name="Hori S."/>
            <person name="Arai W."/>
            <person name="Tsubouchi T."/>
            <person name="Morono Y."/>
            <person name="Uchiyama I."/>
            <person name="Ito T."/>
            <person name="Fujiyama A."/>
            <person name="Inagaki F."/>
            <person name="Takami H."/>
        </authorList>
    </citation>
    <scope>NUCLEOTIDE SEQUENCE</scope>
    <source>
        <strain evidence="15">Expedition CK06-06</strain>
    </source>
</reference>
<dbReference type="Gene3D" id="1.10.1670.10">
    <property type="entry name" value="Helix-hairpin-Helix base-excision DNA repair enzymes (C-terminal)"/>
    <property type="match status" value="1"/>
</dbReference>
<dbReference type="PROSITE" id="PS01155">
    <property type="entry name" value="ENDONUCLEASE_III_2"/>
    <property type="match status" value="1"/>
</dbReference>
<gene>
    <name evidence="15" type="ORF">S01H1_33407</name>
</gene>
<evidence type="ECO:0000256" key="3">
    <source>
        <dbReference type="ARBA" id="ARBA00008343"/>
    </source>
</evidence>
<comment type="cofactor">
    <cofactor evidence="2">
        <name>[4Fe-4S] cluster</name>
        <dbReference type="ChEBI" id="CHEBI:49883"/>
    </cofactor>
</comment>
<proteinExistence type="inferred from homology"/>
<dbReference type="PIRSF" id="PIRSF001435">
    <property type="entry name" value="Nth"/>
    <property type="match status" value="1"/>
</dbReference>
<evidence type="ECO:0000313" key="15">
    <source>
        <dbReference type="EMBL" id="GAG10844.1"/>
    </source>
</evidence>
<dbReference type="EMBL" id="BARS01020738">
    <property type="protein sequence ID" value="GAG10844.1"/>
    <property type="molecule type" value="Genomic_DNA"/>
</dbReference>
<dbReference type="InterPro" id="IPR003265">
    <property type="entry name" value="HhH-GPD_domain"/>
</dbReference>
<dbReference type="GO" id="GO:0035485">
    <property type="term" value="F:adenine/guanine mispair binding"/>
    <property type="evidence" value="ECO:0007669"/>
    <property type="project" value="TreeGrafter"/>
</dbReference>
<dbReference type="InterPro" id="IPR044298">
    <property type="entry name" value="MIG/MutY"/>
</dbReference>
<feature type="domain" description="HhH-GPD" evidence="14">
    <location>
        <begin position="54"/>
        <end position="205"/>
    </location>
</feature>
<keyword evidence="7" id="KW-0479">Metal-binding</keyword>
<dbReference type="AlphaFoldDB" id="X0UYC6"/>
<dbReference type="Pfam" id="PF00633">
    <property type="entry name" value="HHH"/>
    <property type="match status" value="1"/>
</dbReference>
<comment type="similarity">
    <text evidence="3">Belongs to the Nth/MutY family.</text>
</comment>
<dbReference type="SUPFAM" id="SSF48150">
    <property type="entry name" value="DNA-glycosylase"/>
    <property type="match status" value="1"/>
</dbReference>
<dbReference type="EC" id="3.2.2.31" evidence="4"/>
<dbReference type="InterPro" id="IPR005760">
    <property type="entry name" value="A/G_AdeGlyc_MutY"/>
</dbReference>
<name>X0UYC6_9ZZZZ</name>
<evidence type="ECO:0000256" key="10">
    <source>
        <dbReference type="ARBA" id="ARBA00023004"/>
    </source>
</evidence>
<dbReference type="FunFam" id="1.10.340.30:FF:000002">
    <property type="entry name" value="Adenine DNA glycosylase"/>
    <property type="match status" value="1"/>
</dbReference>
<dbReference type="GO" id="GO:0000701">
    <property type="term" value="F:purine-specific mismatch base pair DNA N-glycosylase activity"/>
    <property type="evidence" value="ECO:0007669"/>
    <property type="project" value="UniProtKB-EC"/>
</dbReference>
<comment type="catalytic activity">
    <reaction evidence="1">
        <text>Hydrolyzes free adenine bases from 7,8-dihydro-8-oxoguanine:adenine mismatched double-stranded DNA, leaving an apurinic site.</text>
        <dbReference type="EC" id="3.2.2.31"/>
    </reaction>
</comment>
<dbReference type="SMART" id="SM00525">
    <property type="entry name" value="FES"/>
    <property type="match status" value="1"/>
</dbReference>
<dbReference type="NCBIfam" id="TIGR01084">
    <property type="entry name" value="mutY"/>
    <property type="match status" value="1"/>
</dbReference>
<evidence type="ECO:0000256" key="11">
    <source>
        <dbReference type="ARBA" id="ARBA00023014"/>
    </source>
</evidence>
<dbReference type="Pfam" id="PF00730">
    <property type="entry name" value="HhH-GPD"/>
    <property type="match status" value="1"/>
</dbReference>
<dbReference type="GO" id="GO:0034039">
    <property type="term" value="F:8-oxo-7,8-dihydroguanine DNA N-glycosylase activity"/>
    <property type="evidence" value="ECO:0007669"/>
    <property type="project" value="TreeGrafter"/>
</dbReference>
<sequence length="244" mass="27894">MTTLKDQSLTSGQWTAAEKQRLRRRLLAWYVKHERDLPWRRSSDPYRVWLSEVMLQQTQVATVRDYFRRFVREFPTVHKLAAADEQEVLRLWEGLGYYRRARQLHAAAQQVVAEHGGRFPQEVRELQRLPGVGRYTAGAIASIAFDRRAPILEANTIRLLSRLTGYRDDPLKAAGQRLLWATAEEILPTKHVARFNQALMELGSLVCTPNEPKCDACPLASLCAANAAGLQKQIPRAKSQQQYT</sequence>
<dbReference type="InterPro" id="IPR003651">
    <property type="entry name" value="Endonuclease3_FeS-loop_motif"/>
</dbReference>
<evidence type="ECO:0000256" key="1">
    <source>
        <dbReference type="ARBA" id="ARBA00000843"/>
    </source>
</evidence>
<evidence type="ECO:0000256" key="6">
    <source>
        <dbReference type="ARBA" id="ARBA00022485"/>
    </source>
</evidence>
<keyword evidence="8" id="KW-0227">DNA damage</keyword>
<dbReference type="InterPro" id="IPR004036">
    <property type="entry name" value="Endonuclease-III-like_CS2"/>
</dbReference>
<dbReference type="PANTHER" id="PTHR42944">
    <property type="entry name" value="ADENINE DNA GLYCOSYLASE"/>
    <property type="match status" value="1"/>
</dbReference>
<evidence type="ECO:0000256" key="4">
    <source>
        <dbReference type="ARBA" id="ARBA00012045"/>
    </source>
</evidence>
<feature type="non-terminal residue" evidence="15">
    <location>
        <position position="244"/>
    </location>
</feature>
<evidence type="ECO:0000256" key="5">
    <source>
        <dbReference type="ARBA" id="ARBA00022023"/>
    </source>
</evidence>
<evidence type="ECO:0000256" key="7">
    <source>
        <dbReference type="ARBA" id="ARBA00022723"/>
    </source>
</evidence>
<keyword evidence="13" id="KW-0326">Glycosidase</keyword>
<dbReference type="GO" id="GO:0032357">
    <property type="term" value="F:oxidized purine DNA binding"/>
    <property type="evidence" value="ECO:0007669"/>
    <property type="project" value="TreeGrafter"/>
</dbReference>
<dbReference type="PANTHER" id="PTHR42944:SF1">
    <property type="entry name" value="ADENINE DNA GLYCOSYLASE"/>
    <property type="match status" value="1"/>
</dbReference>
<evidence type="ECO:0000259" key="14">
    <source>
        <dbReference type="SMART" id="SM00478"/>
    </source>
</evidence>
<evidence type="ECO:0000256" key="12">
    <source>
        <dbReference type="ARBA" id="ARBA00023204"/>
    </source>
</evidence>
<dbReference type="Gene3D" id="1.10.340.30">
    <property type="entry name" value="Hypothetical protein, domain 2"/>
    <property type="match status" value="1"/>
</dbReference>
<dbReference type="InterPro" id="IPR011257">
    <property type="entry name" value="DNA_glycosylase"/>
</dbReference>
<keyword evidence="11" id="KW-0411">Iron-sulfur</keyword>
<keyword evidence="12" id="KW-0234">DNA repair</keyword>
<dbReference type="InterPro" id="IPR000445">
    <property type="entry name" value="HhH_motif"/>
</dbReference>
<accession>X0UYC6</accession>
<dbReference type="GO" id="GO:0006284">
    <property type="term" value="P:base-excision repair"/>
    <property type="evidence" value="ECO:0007669"/>
    <property type="project" value="InterPro"/>
</dbReference>
<dbReference type="CDD" id="cd00056">
    <property type="entry name" value="ENDO3c"/>
    <property type="match status" value="1"/>
</dbReference>
<keyword evidence="6" id="KW-0004">4Fe-4S</keyword>
<evidence type="ECO:0000256" key="8">
    <source>
        <dbReference type="ARBA" id="ARBA00022763"/>
    </source>
</evidence>
<evidence type="ECO:0000256" key="9">
    <source>
        <dbReference type="ARBA" id="ARBA00022801"/>
    </source>
</evidence>
<dbReference type="GO" id="GO:0046872">
    <property type="term" value="F:metal ion binding"/>
    <property type="evidence" value="ECO:0007669"/>
    <property type="project" value="UniProtKB-KW"/>
</dbReference>
<evidence type="ECO:0000256" key="2">
    <source>
        <dbReference type="ARBA" id="ARBA00001966"/>
    </source>
</evidence>
<dbReference type="GO" id="GO:0006298">
    <property type="term" value="P:mismatch repair"/>
    <property type="evidence" value="ECO:0007669"/>
    <property type="project" value="TreeGrafter"/>
</dbReference>
<dbReference type="SMART" id="SM00478">
    <property type="entry name" value="ENDO3c"/>
    <property type="match status" value="1"/>
</dbReference>
<evidence type="ECO:0000256" key="13">
    <source>
        <dbReference type="ARBA" id="ARBA00023295"/>
    </source>
</evidence>
<dbReference type="GO" id="GO:0051539">
    <property type="term" value="F:4 iron, 4 sulfur cluster binding"/>
    <property type="evidence" value="ECO:0007669"/>
    <property type="project" value="UniProtKB-KW"/>
</dbReference>
<organism evidence="15">
    <name type="scientific">marine sediment metagenome</name>
    <dbReference type="NCBI Taxonomy" id="412755"/>
    <lineage>
        <taxon>unclassified sequences</taxon>
        <taxon>metagenomes</taxon>
        <taxon>ecological metagenomes</taxon>
    </lineage>
</organism>
<protein>
    <recommendedName>
        <fullName evidence="5">Adenine DNA glycosylase</fullName>
        <ecNumber evidence="4">3.2.2.31</ecNumber>
    </recommendedName>
</protein>